<evidence type="ECO:0000313" key="1">
    <source>
        <dbReference type="EMBL" id="SAL47002.1"/>
    </source>
</evidence>
<accession>A0A658R3M5</accession>
<evidence type="ECO:0000313" key="2">
    <source>
        <dbReference type="Proteomes" id="UP000198263"/>
    </source>
</evidence>
<keyword evidence="2" id="KW-1185">Reference proteome</keyword>
<protein>
    <submittedName>
        <fullName evidence="1">Uncharacterized protein</fullName>
    </submittedName>
</protein>
<comment type="caution">
    <text evidence="1">The sequence shown here is derived from an EMBL/GenBank/DDBJ whole genome shotgun (WGS) entry which is preliminary data.</text>
</comment>
<organism evidence="1 2">
    <name type="scientific">Caballeronia concitans</name>
    <dbReference type="NCBI Taxonomy" id="1777133"/>
    <lineage>
        <taxon>Bacteria</taxon>
        <taxon>Pseudomonadati</taxon>
        <taxon>Pseudomonadota</taxon>
        <taxon>Betaproteobacteria</taxon>
        <taxon>Burkholderiales</taxon>
        <taxon>Burkholderiaceae</taxon>
        <taxon>Caballeronia</taxon>
    </lineage>
</organism>
<dbReference type="EMBL" id="FCNV02000014">
    <property type="protein sequence ID" value="SAL47002.1"/>
    <property type="molecule type" value="Genomic_DNA"/>
</dbReference>
<name>A0A658R3M5_9BURK</name>
<reference evidence="1 2" key="1">
    <citation type="submission" date="2016-01" db="EMBL/GenBank/DDBJ databases">
        <authorList>
            <person name="Peeters C."/>
        </authorList>
    </citation>
    <scope>NUCLEOTIDE SEQUENCE [LARGE SCALE GENOMIC DNA]</scope>
    <source>
        <strain evidence="1">LMG 29315</strain>
    </source>
</reference>
<dbReference type="AlphaFoldDB" id="A0A658R3M5"/>
<gene>
    <name evidence="1" type="ORF">AWB72_04919</name>
</gene>
<dbReference type="Proteomes" id="UP000198263">
    <property type="component" value="Unassembled WGS sequence"/>
</dbReference>
<sequence length="80" mass="8987">MIRSRHWHRSVAWPVSYWRERIESLRQAPAASPVQRAQLLSLLDELERIAAQLNSSSTSTHGDILHIGGHPVRAAIGNAR</sequence>
<proteinExistence type="predicted"/>